<name>A0A1I3R0R3_9FLAO</name>
<feature type="domain" description="Putative beta-lactamase-inhibitor-like PepSY-like" evidence="1">
    <location>
        <begin position="51"/>
        <end position="139"/>
    </location>
</feature>
<dbReference type="SUPFAM" id="SSF160574">
    <property type="entry name" value="BT0923-like"/>
    <property type="match status" value="1"/>
</dbReference>
<dbReference type="EMBL" id="FORM01000007">
    <property type="protein sequence ID" value="SFJ40074.1"/>
    <property type="molecule type" value="Genomic_DNA"/>
</dbReference>
<dbReference type="Gene3D" id="3.10.450.360">
    <property type="match status" value="1"/>
</dbReference>
<organism evidence="2 3">
    <name type="scientific">Olleya namhaensis</name>
    <dbReference type="NCBI Taxonomy" id="1144750"/>
    <lineage>
        <taxon>Bacteria</taxon>
        <taxon>Pseudomonadati</taxon>
        <taxon>Bacteroidota</taxon>
        <taxon>Flavobacteriia</taxon>
        <taxon>Flavobacteriales</taxon>
        <taxon>Flavobacteriaceae</taxon>
    </lineage>
</organism>
<evidence type="ECO:0000259" key="1">
    <source>
        <dbReference type="Pfam" id="PF11396"/>
    </source>
</evidence>
<dbReference type="InterPro" id="IPR021533">
    <property type="entry name" value="PepSY-like"/>
</dbReference>
<evidence type="ECO:0000313" key="2">
    <source>
        <dbReference type="EMBL" id="SFJ40074.1"/>
    </source>
</evidence>
<dbReference type="Proteomes" id="UP000199559">
    <property type="component" value="Unassembled WGS sequence"/>
</dbReference>
<reference evidence="3" key="1">
    <citation type="submission" date="2016-10" db="EMBL/GenBank/DDBJ databases">
        <authorList>
            <person name="Varghese N."/>
            <person name="Submissions S."/>
        </authorList>
    </citation>
    <scope>NUCLEOTIDE SEQUENCE [LARGE SCALE GENOMIC DNA]</scope>
    <source>
        <strain evidence="3">DSM 28881</strain>
    </source>
</reference>
<evidence type="ECO:0000313" key="3">
    <source>
        <dbReference type="Proteomes" id="UP000199559"/>
    </source>
</evidence>
<keyword evidence="3" id="KW-1185">Reference proteome</keyword>
<dbReference type="PROSITE" id="PS51257">
    <property type="entry name" value="PROKAR_LIPOPROTEIN"/>
    <property type="match status" value="1"/>
</dbReference>
<dbReference type="Pfam" id="PF11396">
    <property type="entry name" value="PepSY_like"/>
    <property type="match status" value="1"/>
</dbReference>
<dbReference type="RefSeq" id="WP_090840796.1">
    <property type="nucleotide sequence ID" value="NZ_FORM01000007.1"/>
</dbReference>
<proteinExistence type="predicted"/>
<sequence length="140" mass="16107">MKHLKYIIIAVVIFSCQNTIKAQVPDVVQTAFENKYPGETDPDWEVDAHNNYEAHFKKKGEKYRADFSPNGQWIETESSIKKDELPKAIITVIKNKFGSEEITEIEFVQSASKGTFYDVEFKQKGKNKDVEFRVNGDIIN</sequence>
<dbReference type="AlphaFoldDB" id="A0A1I3R0R3"/>
<gene>
    <name evidence="2" type="ORF">SAMN05443431_10765</name>
</gene>
<dbReference type="STRING" id="1144750.SAMN05443431_10765"/>
<protein>
    <submittedName>
        <fullName evidence="2">Putative beta-lactamase-inhibitor-like, PepSY-like</fullName>
    </submittedName>
</protein>
<accession>A0A1I3R0R3</accession>